<evidence type="ECO:0000313" key="3">
    <source>
        <dbReference type="Proteomes" id="UP001281003"/>
    </source>
</evidence>
<sequence>MTASSVDSYDCYGRLSSEEAEELWPGWKNPFDEGFKYPIPDLRDDESFNDWSDQIQHILYALDLVGFIFGTESPPKWWDEDDPIHKHNLWVFQQRSYCAFRIISLGIQPISYDLEEGGFWVPLYNEHKQVTNKDPMVLWEAIKRWNTEVPYKLKCKYLKELSNIDLDQFADLKEYLERVLWLHHRLRAVKLEIPGDVQASFVIQGLRTRHTTWTISMNMRLKYGEGHDFDTVIRAIRGLIADEAIMNRERNVRGNCAQPTEHSDNRNHRRRQNNKRRGNAQGHHQRHTGVTKHYASRR</sequence>
<evidence type="ECO:0000313" key="2">
    <source>
        <dbReference type="EMBL" id="KAK3402839.1"/>
    </source>
</evidence>
<evidence type="ECO:0000256" key="1">
    <source>
        <dbReference type="SAM" id="MobiDB-lite"/>
    </source>
</evidence>
<dbReference type="Proteomes" id="UP001281003">
    <property type="component" value="Unassembled WGS sequence"/>
</dbReference>
<dbReference type="AlphaFoldDB" id="A0AAE0PN79"/>
<organism evidence="2 3">
    <name type="scientific">Sordaria brevicollis</name>
    <dbReference type="NCBI Taxonomy" id="83679"/>
    <lineage>
        <taxon>Eukaryota</taxon>
        <taxon>Fungi</taxon>
        <taxon>Dikarya</taxon>
        <taxon>Ascomycota</taxon>
        <taxon>Pezizomycotina</taxon>
        <taxon>Sordariomycetes</taxon>
        <taxon>Sordariomycetidae</taxon>
        <taxon>Sordariales</taxon>
        <taxon>Sordariaceae</taxon>
        <taxon>Sordaria</taxon>
    </lineage>
</organism>
<comment type="caution">
    <text evidence="2">The sequence shown here is derived from an EMBL/GenBank/DDBJ whole genome shotgun (WGS) entry which is preliminary data.</text>
</comment>
<reference evidence="2" key="1">
    <citation type="journal article" date="2023" name="Mol. Phylogenet. Evol.">
        <title>Genome-scale phylogeny and comparative genomics of the fungal order Sordariales.</title>
        <authorList>
            <person name="Hensen N."/>
            <person name="Bonometti L."/>
            <person name="Westerberg I."/>
            <person name="Brannstrom I.O."/>
            <person name="Guillou S."/>
            <person name="Cros-Aarteil S."/>
            <person name="Calhoun S."/>
            <person name="Haridas S."/>
            <person name="Kuo A."/>
            <person name="Mondo S."/>
            <person name="Pangilinan J."/>
            <person name="Riley R."/>
            <person name="LaButti K."/>
            <person name="Andreopoulos B."/>
            <person name="Lipzen A."/>
            <person name="Chen C."/>
            <person name="Yan M."/>
            <person name="Daum C."/>
            <person name="Ng V."/>
            <person name="Clum A."/>
            <person name="Steindorff A."/>
            <person name="Ohm R.A."/>
            <person name="Martin F."/>
            <person name="Silar P."/>
            <person name="Natvig D.O."/>
            <person name="Lalanne C."/>
            <person name="Gautier V."/>
            <person name="Ament-Velasquez S.L."/>
            <person name="Kruys A."/>
            <person name="Hutchinson M.I."/>
            <person name="Powell A.J."/>
            <person name="Barry K."/>
            <person name="Miller A.N."/>
            <person name="Grigoriev I.V."/>
            <person name="Debuchy R."/>
            <person name="Gladieux P."/>
            <person name="Hiltunen Thoren M."/>
            <person name="Johannesson H."/>
        </authorList>
    </citation>
    <scope>NUCLEOTIDE SEQUENCE</scope>
    <source>
        <strain evidence="2">FGSC 1904</strain>
    </source>
</reference>
<reference evidence="2" key="2">
    <citation type="submission" date="2023-07" db="EMBL/GenBank/DDBJ databases">
        <authorList>
            <consortium name="Lawrence Berkeley National Laboratory"/>
            <person name="Haridas S."/>
            <person name="Hensen N."/>
            <person name="Bonometti L."/>
            <person name="Westerberg I."/>
            <person name="Brannstrom I.O."/>
            <person name="Guillou S."/>
            <person name="Cros-Aarteil S."/>
            <person name="Calhoun S."/>
            <person name="Kuo A."/>
            <person name="Mondo S."/>
            <person name="Pangilinan J."/>
            <person name="Riley R."/>
            <person name="LaButti K."/>
            <person name="Andreopoulos B."/>
            <person name="Lipzen A."/>
            <person name="Chen C."/>
            <person name="Yanf M."/>
            <person name="Daum C."/>
            <person name="Ng V."/>
            <person name="Clum A."/>
            <person name="Steindorff A."/>
            <person name="Ohm R."/>
            <person name="Martin F."/>
            <person name="Silar P."/>
            <person name="Natvig D."/>
            <person name="Lalanne C."/>
            <person name="Gautier V."/>
            <person name="Ament-velasquez S.L."/>
            <person name="Kruys A."/>
            <person name="Hutchinson M.I."/>
            <person name="Powell A.J."/>
            <person name="Barry K."/>
            <person name="Miller A.N."/>
            <person name="Grigoriev I.V."/>
            <person name="Debuchy R."/>
            <person name="Gladieux P."/>
            <person name="Thoren M.H."/>
            <person name="Johannesson H."/>
        </authorList>
    </citation>
    <scope>NUCLEOTIDE SEQUENCE</scope>
    <source>
        <strain evidence="2">FGSC 1904</strain>
    </source>
</reference>
<proteinExistence type="predicted"/>
<gene>
    <name evidence="2" type="ORF">B0T20DRAFT_8755</name>
</gene>
<protein>
    <submittedName>
        <fullName evidence="2">Uncharacterized protein</fullName>
    </submittedName>
</protein>
<dbReference type="EMBL" id="JAUTDP010000001">
    <property type="protein sequence ID" value="KAK3402839.1"/>
    <property type="molecule type" value="Genomic_DNA"/>
</dbReference>
<keyword evidence="3" id="KW-1185">Reference proteome</keyword>
<name>A0AAE0PN79_SORBR</name>
<accession>A0AAE0PN79</accession>
<feature type="compositionally biased region" description="Basic residues" evidence="1">
    <location>
        <begin position="267"/>
        <end position="298"/>
    </location>
</feature>
<feature type="region of interest" description="Disordered" evidence="1">
    <location>
        <begin position="251"/>
        <end position="298"/>
    </location>
</feature>